<dbReference type="OrthoDB" id="1923469at2759"/>
<evidence type="ECO:0000313" key="1">
    <source>
        <dbReference type="EMBL" id="OLQ04094.1"/>
    </source>
</evidence>
<accession>A0A1Q9E9I4</accession>
<dbReference type="AlphaFoldDB" id="A0A1Q9E9I4"/>
<sequence>MARSPIMQLALLVLSLRIVGATQSNLQSFTVFSDPIFLRKGEVHNRYVYPKKLPDEIVQKFAGKTMHLKSVDLDIVLVNNKTGEKVPAPLYMTYNHHHALLLGKTDGLMKLYNYSKDKDPLDPHSSPDQTAKHRGCAMKRKSFEALLAAALPESQRGDISVFGGASGAEYRGTPNRLAGPYTYDVKNPESFMVLMHFINSHGVPEDQKLWECPCTSRSNINVTNGTIDGKKPIAFQCSQQLLDQGNTGCSLATYEGGYRCCEHGVFLTEELPGPDSPVDQIETKFTFEYYELDAPETKVARPTNQPSCCDATAGYLINSSSQFANLEYDVPKCADGTPPDQCVHVIESVEYFDADGTHHGEDEEFELVHAWGHQHVAGLGLELYRVSTNELLCQTRPKYGTGVQAGDERGFVVGIPPCVWGPPPLSPPPKIRRYEHLRTVARYNASERHHGVMSLWLLTSASLKPGSARVEFQI</sequence>
<dbReference type="InterPro" id="IPR011692">
    <property type="entry name" value="Stress_up-reg_Nod19"/>
</dbReference>
<proteinExistence type="predicted"/>
<dbReference type="EMBL" id="LSRX01000219">
    <property type="protein sequence ID" value="OLQ04094.1"/>
    <property type="molecule type" value="Genomic_DNA"/>
</dbReference>
<organism evidence="1 2">
    <name type="scientific">Symbiodinium microadriaticum</name>
    <name type="common">Dinoflagellate</name>
    <name type="synonym">Zooxanthella microadriatica</name>
    <dbReference type="NCBI Taxonomy" id="2951"/>
    <lineage>
        <taxon>Eukaryota</taxon>
        <taxon>Sar</taxon>
        <taxon>Alveolata</taxon>
        <taxon>Dinophyceae</taxon>
        <taxon>Suessiales</taxon>
        <taxon>Symbiodiniaceae</taxon>
        <taxon>Symbiodinium</taxon>
    </lineage>
</organism>
<dbReference type="Pfam" id="PF07712">
    <property type="entry name" value="SURNod19"/>
    <property type="match status" value="1"/>
</dbReference>
<reference evidence="1 2" key="1">
    <citation type="submission" date="2016-02" db="EMBL/GenBank/DDBJ databases">
        <title>Genome analysis of coral dinoflagellate symbionts highlights evolutionary adaptations to a symbiotic lifestyle.</title>
        <authorList>
            <person name="Aranda M."/>
            <person name="Li Y."/>
            <person name="Liew Y.J."/>
            <person name="Baumgarten S."/>
            <person name="Simakov O."/>
            <person name="Wilson M."/>
            <person name="Piel J."/>
            <person name="Ashoor H."/>
            <person name="Bougouffa S."/>
            <person name="Bajic V.B."/>
            <person name="Ryu T."/>
            <person name="Ravasi T."/>
            <person name="Bayer T."/>
            <person name="Micklem G."/>
            <person name="Kim H."/>
            <person name="Bhak J."/>
            <person name="Lajeunesse T.C."/>
            <person name="Voolstra C.R."/>
        </authorList>
    </citation>
    <scope>NUCLEOTIDE SEQUENCE [LARGE SCALE GENOMIC DNA]</scope>
    <source>
        <strain evidence="1 2">CCMP2467</strain>
    </source>
</reference>
<dbReference type="PANTHER" id="PTHR33390">
    <property type="entry name" value="STRESS UP-REGULATED NOD 19 PROTEIN"/>
    <property type="match status" value="1"/>
</dbReference>
<dbReference type="Proteomes" id="UP000186817">
    <property type="component" value="Unassembled WGS sequence"/>
</dbReference>
<evidence type="ECO:0000313" key="2">
    <source>
        <dbReference type="Proteomes" id="UP000186817"/>
    </source>
</evidence>
<keyword evidence="2" id="KW-1185">Reference proteome</keyword>
<dbReference type="PANTHER" id="PTHR33390:SF1">
    <property type="entry name" value="STRESS UP-REGULATED NOD 19 PROTEIN"/>
    <property type="match status" value="1"/>
</dbReference>
<name>A0A1Q9E9I4_SYMMI</name>
<gene>
    <name evidence="1" type="ORF">AK812_SmicGene12883</name>
</gene>
<comment type="caution">
    <text evidence="1">The sequence shown here is derived from an EMBL/GenBank/DDBJ whole genome shotgun (WGS) entry which is preliminary data.</text>
</comment>
<protein>
    <submittedName>
        <fullName evidence="1">Uncharacterized protein</fullName>
    </submittedName>
</protein>
<dbReference type="OMA" id="GGYRCCE"/>